<proteinExistence type="predicted"/>
<sequence>MEAIQQSNSKPEINVCTSGIGLSLVQKLLKDGKNRVVGTSRDAKKFIGLEGVYGNNNFFGLQVDLPNEESVKDSINKAVEKFGTITHVANCAGYGLVGCIEEISDKESRDMMDCIYFGPLNVIRHVLPLMRKNRFGYIFNVASSAGFKGFSLFGGYAGAKFALVGATEALAGDVKPFGINVACIILGYFKSGFQTNMSNDFGYAKNQIADYDSRNAWIKMTAPLFANRIPGDTNKFADLLVDHYSHQINLPYNLFIGPEDTFTTAEYKVKELTEQINSQKELNTKVLMDI</sequence>
<name>F0Z6Q4_DICPU</name>
<dbReference type="InterPro" id="IPR036291">
    <property type="entry name" value="NAD(P)-bd_dom_sf"/>
</dbReference>
<evidence type="ECO:0000313" key="2">
    <source>
        <dbReference type="Proteomes" id="UP000001064"/>
    </source>
</evidence>
<dbReference type="STRING" id="5786.F0Z6Q4"/>
<dbReference type="AlphaFoldDB" id="F0Z6Q4"/>
<dbReference type="eggNOG" id="KOG1205">
    <property type="taxonomic scope" value="Eukaryota"/>
</dbReference>
<dbReference type="OrthoDB" id="13950at2759"/>
<evidence type="ECO:0000313" key="1">
    <source>
        <dbReference type="EMBL" id="EGC40401.1"/>
    </source>
</evidence>
<dbReference type="Gene3D" id="3.40.50.720">
    <property type="entry name" value="NAD(P)-binding Rossmann-like Domain"/>
    <property type="match status" value="1"/>
</dbReference>
<dbReference type="Pfam" id="PF00106">
    <property type="entry name" value="adh_short"/>
    <property type="match status" value="1"/>
</dbReference>
<dbReference type="InterPro" id="IPR002347">
    <property type="entry name" value="SDR_fam"/>
</dbReference>
<gene>
    <name evidence="1" type="ORF">DICPUDRAFT_74129</name>
</gene>
<dbReference type="GeneID" id="10503534"/>
<dbReference type="EMBL" id="GL870943">
    <property type="protein sequence ID" value="EGC40401.1"/>
    <property type="molecule type" value="Genomic_DNA"/>
</dbReference>
<dbReference type="RefSeq" id="XP_003283152.1">
    <property type="nucleotide sequence ID" value="XM_003283104.1"/>
</dbReference>
<dbReference type="PANTHER" id="PTHR43976">
    <property type="entry name" value="SHORT CHAIN DEHYDROGENASE"/>
    <property type="match status" value="1"/>
</dbReference>
<dbReference type="Proteomes" id="UP000001064">
    <property type="component" value="Unassembled WGS sequence"/>
</dbReference>
<dbReference type="SUPFAM" id="SSF51735">
    <property type="entry name" value="NAD(P)-binding Rossmann-fold domains"/>
    <property type="match status" value="1"/>
</dbReference>
<dbReference type="InParanoid" id="F0Z6Q4"/>
<dbReference type="PRINTS" id="PR00081">
    <property type="entry name" value="GDHRDH"/>
</dbReference>
<reference evidence="2" key="1">
    <citation type="journal article" date="2011" name="Genome Biol.">
        <title>Comparative genomics of the social amoebae Dictyostelium discoideum and Dictyostelium purpureum.</title>
        <authorList>
            <consortium name="US DOE Joint Genome Institute (JGI-PGF)"/>
            <person name="Sucgang R."/>
            <person name="Kuo A."/>
            <person name="Tian X."/>
            <person name="Salerno W."/>
            <person name="Parikh A."/>
            <person name="Feasley C.L."/>
            <person name="Dalin E."/>
            <person name="Tu H."/>
            <person name="Huang E."/>
            <person name="Barry K."/>
            <person name="Lindquist E."/>
            <person name="Shapiro H."/>
            <person name="Bruce D."/>
            <person name="Schmutz J."/>
            <person name="Salamov A."/>
            <person name="Fey P."/>
            <person name="Gaudet P."/>
            <person name="Anjard C."/>
            <person name="Babu M.M."/>
            <person name="Basu S."/>
            <person name="Bushmanova Y."/>
            <person name="van der Wel H."/>
            <person name="Katoh-Kurasawa M."/>
            <person name="Dinh C."/>
            <person name="Coutinho P.M."/>
            <person name="Saito T."/>
            <person name="Elias M."/>
            <person name="Schaap P."/>
            <person name="Kay R.R."/>
            <person name="Henrissat B."/>
            <person name="Eichinger L."/>
            <person name="Rivero F."/>
            <person name="Putnam N.H."/>
            <person name="West C.M."/>
            <person name="Loomis W.F."/>
            <person name="Chisholm R.L."/>
            <person name="Shaulsky G."/>
            <person name="Strassmann J.E."/>
            <person name="Queller D.C."/>
            <person name="Kuspa A."/>
            <person name="Grigoriev I.V."/>
        </authorList>
    </citation>
    <scope>NUCLEOTIDE SEQUENCE [LARGE SCALE GENOMIC DNA]</scope>
    <source>
        <strain evidence="2">QSDP1</strain>
    </source>
</reference>
<accession>F0Z6Q4</accession>
<organism evidence="1 2">
    <name type="scientific">Dictyostelium purpureum</name>
    <name type="common">Slime mold</name>
    <dbReference type="NCBI Taxonomy" id="5786"/>
    <lineage>
        <taxon>Eukaryota</taxon>
        <taxon>Amoebozoa</taxon>
        <taxon>Evosea</taxon>
        <taxon>Eumycetozoa</taxon>
        <taxon>Dictyostelia</taxon>
        <taxon>Dictyosteliales</taxon>
        <taxon>Dictyosteliaceae</taxon>
        <taxon>Dictyostelium</taxon>
    </lineage>
</organism>
<dbReference type="PANTHER" id="PTHR43976:SF3">
    <property type="entry name" value="SHORT-CHAIN DEHYDROGENASE_REDUCTASE FAMILY PROTEIN"/>
    <property type="match status" value="1"/>
</dbReference>
<keyword evidence="2" id="KW-1185">Reference proteome</keyword>
<dbReference type="OMA" id="FPLGSDC"/>
<protein>
    <submittedName>
        <fullName evidence="1">Uncharacterized protein</fullName>
    </submittedName>
</protein>
<dbReference type="InterPro" id="IPR051911">
    <property type="entry name" value="SDR_oxidoreductase"/>
</dbReference>
<dbReference type="VEuPathDB" id="AmoebaDB:DICPUDRAFT_74129"/>
<dbReference type="KEGG" id="dpp:DICPUDRAFT_74129"/>